<dbReference type="PANTHER" id="PTHR34294">
    <property type="entry name" value="TRANSCRIPTIONAL REGULATOR-RELATED"/>
    <property type="match status" value="1"/>
</dbReference>
<evidence type="ECO:0000256" key="2">
    <source>
        <dbReference type="ARBA" id="ARBA00023015"/>
    </source>
</evidence>
<reference evidence="7" key="2">
    <citation type="submission" date="2016-02" db="EMBL/GenBank/DDBJ databases">
        <title>Draft genome sequence of five rapidly growing Mycobacterium species.</title>
        <authorList>
            <person name="Katahira K."/>
            <person name="Gotou Y."/>
            <person name="Iida K."/>
            <person name="Ogura Y."/>
            <person name="Hayashi T."/>
        </authorList>
    </citation>
    <scope>NUCLEOTIDE SEQUENCE [LARGE SCALE GENOMIC DNA]</scope>
    <source>
        <strain evidence="7">JCM15298</strain>
    </source>
</reference>
<accession>A0A100W9J8</accession>
<dbReference type="InterPro" id="IPR012318">
    <property type="entry name" value="HTH_CRP"/>
</dbReference>
<keyword evidence="4" id="KW-0804">Transcription</keyword>
<protein>
    <recommendedName>
        <fullName evidence="5">HTH crp-type domain-containing protein</fullName>
    </recommendedName>
</protein>
<dbReference type="InterPro" id="IPR036388">
    <property type="entry name" value="WH-like_DNA-bd_sf"/>
</dbReference>
<dbReference type="SUPFAM" id="SSF100950">
    <property type="entry name" value="NagB/RpiA/CoA transferase-like"/>
    <property type="match status" value="1"/>
</dbReference>
<evidence type="ECO:0000256" key="3">
    <source>
        <dbReference type="ARBA" id="ARBA00023125"/>
    </source>
</evidence>
<organism evidence="6 7">
    <name type="scientific">Mycolicibacterium canariasense</name>
    <name type="common">Mycobacterium canariasense</name>
    <dbReference type="NCBI Taxonomy" id="228230"/>
    <lineage>
        <taxon>Bacteria</taxon>
        <taxon>Bacillati</taxon>
        <taxon>Actinomycetota</taxon>
        <taxon>Actinomycetes</taxon>
        <taxon>Mycobacteriales</taxon>
        <taxon>Mycobacteriaceae</taxon>
        <taxon>Mycolicibacterium</taxon>
    </lineage>
</organism>
<comment type="caution">
    <text evidence="6">The sequence shown here is derived from an EMBL/GenBank/DDBJ whole genome shotgun (WGS) entry which is preliminary data.</text>
</comment>
<dbReference type="PROSITE" id="PS51063">
    <property type="entry name" value="HTH_CRP_2"/>
    <property type="match status" value="1"/>
</dbReference>
<comment type="similarity">
    <text evidence="1">Belongs to the SorC transcriptional regulatory family.</text>
</comment>
<dbReference type="GO" id="GO:0006355">
    <property type="term" value="P:regulation of DNA-templated transcription"/>
    <property type="evidence" value="ECO:0007669"/>
    <property type="project" value="InterPro"/>
</dbReference>
<keyword evidence="3" id="KW-0238">DNA-binding</keyword>
<dbReference type="Gene3D" id="3.40.50.1360">
    <property type="match status" value="1"/>
</dbReference>
<keyword evidence="7" id="KW-1185">Reference proteome</keyword>
<gene>
    <name evidence="6" type="ORF">RMCC_0939</name>
</gene>
<dbReference type="RefSeq" id="WP_062655438.1">
    <property type="nucleotide sequence ID" value="NZ_BCSY01000029.1"/>
</dbReference>
<dbReference type="InterPro" id="IPR037171">
    <property type="entry name" value="NagB/RpiA_transferase-like"/>
</dbReference>
<dbReference type="Proteomes" id="UP000069443">
    <property type="component" value="Unassembled WGS sequence"/>
</dbReference>
<dbReference type="PANTHER" id="PTHR34294:SF1">
    <property type="entry name" value="TRANSCRIPTIONAL REGULATOR LSRR"/>
    <property type="match status" value="1"/>
</dbReference>
<proteinExistence type="inferred from homology"/>
<dbReference type="OrthoDB" id="186585at2"/>
<dbReference type="InterPro" id="IPR009057">
    <property type="entry name" value="Homeodomain-like_sf"/>
</dbReference>
<feature type="domain" description="HTH crp-type" evidence="5">
    <location>
        <begin position="1"/>
        <end position="60"/>
    </location>
</feature>
<dbReference type="Pfam" id="PF13545">
    <property type="entry name" value="HTH_Crp_2"/>
    <property type="match status" value="1"/>
</dbReference>
<dbReference type="Gene3D" id="1.10.10.10">
    <property type="entry name" value="Winged helix-like DNA-binding domain superfamily/Winged helix DNA-binding domain"/>
    <property type="match status" value="1"/>
</dbReference>
<evidence type="ECO:0000313" key="6">
    <source>
        <dbReference type="EMBL" id="GAS93973.1"/>
    </source>
</evidence>
<dbReference type="EMBL" id="BCSY01000029">
    <property type="protein sequence ID" value="GAS93973.1"/>
    <property type="molecule type" value="Genomic_DNA"/>
</dbReference>
<dbReference type="Pfam" id="PF04198">
    <property type="entry name" value="Sugar-bind"/>
    <property type="match status" value="1"/>
</dbReference>
<dbReference type="AlphaFoldDB" id="A0A100W9J8"/>
<evidence type="ECO:0000256" key="1">
    <source>
        <dbReference type="ARBA" id="ARBA00010466"/>
    </source>
</evidence>
<keyword evidence="2" id="KW-0805">Transcription regulation</keyword>
<dbReference type="GO" id="GO:0003677">
    <property type="term" value="F:DNA binding"/>
    <property type="evidence" value="ECO:0007669"/>
    <property type="project" value="UniProtKB-KW"/>
</dbReference>
<evidence type="ECO:0000313" key="7">
    <source>
        <dbReference type="Proteomes" id="UP000069443"/>
    </source>
</evidence>
<sequence length="327" mass="34505">MVAERVREDLVKAARMYFLDGASQQEIASVLGTSRSNVSRMLAAAREQGIVEIRIIDGTERRDTLEAELKQRFGLHDCQVAAHTPGSTPAQTVSKLSSQWLLDNIQDGQRLALSWGTALQAMVWSVTASRQYDVEVVQLVGGLSAVDAGVTGQELVRELATRLGARYRYLHAPALVANLGAVEAFLSERSVSSALDAAKSADIAFVGVGTYGDSSSAAIIDAMALSPADRAELDAMSPAGDICARYYDINGAPVASRAVHDHVIAVDLDDLRRVPMVVGVTSGRVKAPGLVGALRGGHLDVLICDEAAARAALALDAATPRLGTEGM</sequence>
<dbReference type="InterPro" id="IPR007324">
    <property type="entry name" value="Sugar-bd_dom_put"/>
</dbReference>
<dbReference type="STRING" id="228230.RMCC_0939"/>
<dbReference type="SUPFAM" id="SSF46689">
    <property type="entry name" value="Homeodomain-like"/>
    <property type="match status" value="1"/>
</dbReference>
<evidence type="ECO:0000259" key="5">
    <source>
        <dbReference type="PROSITE" id="PS51063"/>
    </source>
</evidence>
<dbReference type="GO" id="GO:0030246">
    <property type="term" value="F:carbohydrate binding"/>
    <property type="evidence" value="ECO:0007669"/>
    <property type="project" value="InterPro"/>
</dbReference>
<name>A0A100W9J8_MYCCR</name>
<reference evidence="7" key="1">
    <citation type="journal article" date="2016" name="Genome Announc.">
        <title>Draft Genome Sequences of Five Rapidly Growing Mycobacterium Species, M. thermoresistibile, M. fortuitum subsp. acetamidolyticum, M. canariasense, M. brisbanense, and M. novocastrense.</title>
        <authorList>
            <person name="Katahira K."/>
            <person name="Ogura Y."/>
            <person name="Gotoh Y."/>
            <person name="Hayashi T."/>
        </authorList>
    </citation>
    <scope>NUCLEOTIDE SEQUENCE [LARGE SCALE GENOMIC DNA]</scope>
    <source>
        <strain evidence="7">JCM15298</strain>
    </source>
</reference>
<dbReference type="InterPro" id="IPR051054">
    <property type="entry name" value="SorC_transcr_regulators"/>
</dbReference>
<evidence type="ECO:0000256" key="4">
    <source>
        <dbReference type="ARBA" id="ARBA00023163"/>
    </source>
</evidence>